<dbReference type="EMBL" id="CAJPIN010017630">
    <property type="protein sequence ID" value="CAG2061879.1"/>
    <property type="molecule type" value="Genomic_DNA"/>
</dbReference>
<name>A0ABN7P6X4_TIMPD</name>
<evidence type="ECO:0000259" key="2">
    <source>
        <dbReference type="Pfam" id="PF25357"/>
    </source>
</evidence>
<feature type="region of interest" description="Disordered" evidence="1">
    <location>
        <begin position="22"/>
        <end position="65"/>
    </location>
</feature>
<feature type="non-terminal residue" evidence="3">
    <location>
        <position position="156"/>
    </location>
</feature>
<feature type="compositionally biased region" description="Polar residues" evidence="1">
    <location>
        <begin position="44"/>
        <end position="59"/>
    </location>
</feature>
<dbReference type="Proteomes" id="UP001153148">
    <property type="component" value="Unassembled WGS sequence"/>
</dbReference>
<evidence type="ECO:0000313" key="4">
    <source>
        <dbReference type="Proteomes" id="UP001153148"/>
    </source>
</evidence>
<accession>A0ABN7P6X4</accession>
<evidence type="ECO:0000313" key="3">
    <source>
        <dbReference type="EMBL" id="CAG2061879.1"/>
    </source>
</evidence>
<evidence type="ECO:0000256" key="1">
    <source>
        <dbReference type="SAM" id="MobiDB-lite"/>
    </source>
</evidence>
<dbReference type="Pfam" id="PF25357">
    <property type="entry name" value="PH_S11IP"/>
    <property type="match status" value="1"/>
</dbReference>
<protein>
    <recommendedName>
        <fullName evidence="2">Serine/threonine-protein kinase 11-interacting protein PH domain-containing protein</fullName>
    </recommendedName>
</protein>
<gene>
    <name evidence="3" type="ORF">TPAB3V08_LOCUS8832</name>
</gene>
<organism evidence="3 4">
    <name type="scientific">Timema podura</name>
    <name type="common">Walking stick</name>
    <dbReference type="NCBI Taxonomy" id="61482"/>
    <lineage>
        <taxon>Eukaryota</taxon>
        <taxon>Metazoa</taxon>
        <taxon>Ecdysozoa</taxon>
        <taxon>Arthropoda</taxon>
        <taxon>Hexapoda</taxon>
        <taxon>Insecta</taxon>
        <taxon>Pterygota</taxon>
        <taxon>Neoptera</taxon>
        <taxon>Polyneoptera</taxon>
        <taxon>Phasmatodea</taxon>
        <taxon>Timematodea</taxon>
        <taxon>Timematoidea</taxon>
        <taxon>Timematidae</taxon>
        <taxon>Timema</taxon>
    </lineage>
</organism>
<comment type="caution">
    <text evidence="3">The sequence shown here is derived from an EMBL/GenBank/DDBJ whole genome shotgun (WGS) entry which is preliminary data.</text>
</comment>
<reference evidence="3" key="1">
    <citation type="submission" date="2021-03" db="EMBL/GenBank/DDBJ databases">
        <authorList>
            <person name="Tran Van P."/>
        </authorList>
    </citation>
    <scope>NUCLEOTIDE SEQUENCE</scope>
</reference>
<sequence length="156" mass="17109">MPQHSLETTNSKLEAGTIPDTFIGIVSDPSSTNHHTLPGEEGSTKGSSNVSDPSSTDHNTLPGEEEEVVKHLYLVQAQQSGTTDLYELFLVITDSHVKERDAQSGHTLKRWDISSLLSCTITINHPPTVHLTFDTVRSDGKERIYIMEHADCQVAA</sequence>
<feature type="domain" description="Serine/threonine-protein kinase 11-interacting protein PH" evidence="2">
    <location>
        <begin position="74"/>
        <end position="155"/>
    </location>
</feature>
<keyword evidence="4" id="KW-1185">Reference proteome</keyword>
<dbReference type="InterPro" id="IPR057292">
    <property type="entry name" value="PH_S11IP"/>
</dbReference>
<proteinExistence type="predicted"/>